<dbReference type="Pfam" id="PF04065">
    <property type="entry name" value="Not3"/>
    <property type="match status" value="1"/>
</dbReference>
<comment type="similarity">
    <text evidence="3">Belongs to the CNOT2/3/5 family.</text>
</comment>
<evidence type="ECO:0000313" key="13">
    <source>
        <dbReference type="RefSeq" id="XP_070854861.1"/>
    </source>
</evidence>
<dbReference type="Pfam" id="PF00078">
    <property type="entry name" value="RVT_1"/>
    <property type="match status" value="1"/>
</dbReference>
<dbReference type="InterPro" id="IPR000477">
    <property type="entry name" value="RT_dom"/>
</dbReference>
<feature type="compositionally biased region" description="Low complexity" evidence="10">
    <location>
        <begin position="249"/>
        <end position="304"/>
    </location>
</feature>
<evidence type="ECO:0000256" key="7">
    <source>
        <dbReference type="ARBA" id="ARBA00023163"/>
    </source>
</evidence>
<evidence type="ECO:0000313" key="12">
    <source>
        <dbReference type="Proteomes" id="UP001652628"/>
    </source>
</evidence>
<feature type="region of interest" description="Disordered" evidence="10">
    <location>
        <begin position="243"/>
        <end position="318"/>
    </location>
</feature>
<evidence type="ECO:0000256" key="4">
    <source>
        <dbReference type="ARBA" id="ARBA00022490"/>
    </source>
</evidence>
<keyword evidence="12" id="KW-1185">Reference proteome</keyword>
<dbReference type="PANTHER" id="PTHR23326">
    <property type="entry name" value="CCR4 NOT-RELATED"/>
    <property type="match status" value="1"/>
</dbReference>
<proteinExistence type="inferred from homology"/>
<keyword evidence="5" id="KW-0678">Repressor</keyword>
<dbReference type="CDD" id="cd01650">
    <property type="entry name" value="RT_nLTR_like"/>
    <property type="match status" value="1"/>
</dbReference>
<sequence>MAATRKLQGEIDRCLKKVAEGVETFEDIWKKVHNATNTNQKQKHLQEKYEADLKKEIKKLQRLRDQIKSWIASAEIKDKSSLLENRRLIETQMERFKVVERETKTKAYSKEGLGAAQKMDPAQRIKDDARNWLTSSISSLQIQIDQYESEIESLLAGKKKRLDRDKQERMDDLRGKLDRHKFHITKLETLLRLLDNDGVEAEQVNKIKDDVEYYIDSSQEPDFEENEFIYDDIIGLDEVELSGTATTDSNNSNETSGSPSSVTSGGSPSQSPVTVQQILNTPSQPLSSSGSSAAPFQQQQATTSNGNTGGNASETTTSSVTTTIEAACGTVAINCGGGGVGDKRNKISESNASSKSKPQPQHLIKPTPVRATAKPPLSSEVQVNKIASSTPSKIQPQLSTASSLIAASTLQSQNGSSGNFNSTGTGAAQTTSSGHIPAVQPHAPTPGQSGSNIAAATAGASNAATEAASNAGSATISVNLQAPSVIQATPTIAFAAVAKHNTSLPENGPVLQQQPTTAPTVAAIVGAVAQPQQQHGSQLSNLQTNSPNMQNVFPTIWKDSFIIPLHKKGAKADAQNYRGISKLSAIPKAFERIITSHLQHLGSSLISPCQHGFVKRRSTTTNLLELSSIVINGFKNKIQTDVIYTDFSKAFDSVNHSLLLFKLNQLGFPCNLLTWISSYLNGRTQRVIFKNAASKLIYVTSGVPQGSHLGPLLFTLFINDLPSIIAHSRVLIYADDVKLCLSHNDITSGFNLQPDIDCFQGWYEYNLLNLNCLKCNVMTFHRGTPTFVSYSLQKTPLDRIYSVNDLGVLLDPKLKFDCHIMSTVSKAMSVLGFIKRWSKEFDDPYTTKLLFTSLVRPILEYCSSVWSPQYQVHIDRIESVQKKFFFLPFVV</sequence>
<evidence type="ECO:0000256" key="10">
    <source>
        <dbReference type="SAM" id="MobiDB-lite"/>
    </source>
</evidence>
<keyword evidence="6" id="KW-0805">Transcription regulation</keyword>
<dbReference type="PROSITE" id="PS50878">
    <property type="entry name" value="RT_POL"/>
    <property type="match status" value="1"/>
</dbReference>
<feature type="compositionally biased region" description="Polar residues" evidence="10">
    <location>
        <begin position="348"/>
        <end position="359"/>
    </location>
</feature>
<evidence type="ECO:0000256" key="9">
    <source>
        <dbReference type="SAM" id="Coils"/>
    </source>
</evidence>
<dbReference type="InterPro" id="IPR043502">
    <property type="entry name" value="DNA/RNA_pol_sf"/>
</dbReference>
<evidence type="ECO:0000256" key="3">
    <source>
        <dbReference type="ARBA" id="ARBA00007682"/>
    </source>
</evidence>
<evidence type="ECO:0000256" key="2">
    <source>
        <dbReference type="ARBA" id="ARBA00004496"/>
    </source>
</evidence>
<reference evidence="12" key="1">
    <citation type="submission" date="2025-05" db="UniProtKB">
        <authorList>
            <consortium name="RefSeq"/>
        </authorList>
    </citation>
    <scope>NUCLEOTIDE SEQUENCE [LARGE SCALE GENOMIC DNA]</scope>
</reference>
<protein>
    <submittedName>
        <fullName evidence="13">CCR4-NOT transcription complex subunit 3 isoform X3</fullName>
    </submittedName>
</protein>
<accession>A0ABM4TY09</accession>
<feature type="region of interest" description="Disordered" evidence="10">
    <location>
        <begin position="335"/>
        <end position="378"/>
    </location>
</feature>
<organism evidence="12 13">
    <name type="scientific">Drosophila suzukii</name>
    <name type="common">Spotted-wing drosophila fruit fly</name>
    <dbReference type="NCBI Taxonomy" id="28584"/>
    <lineage>
        <taxon>Eukaryota</taxon>
        <taxon>Metazoa</taxon>
        <taxon>Ecdysozoa</taxon>
        <taxon>Arthropoda</taxon>
        <taxon>Hexapoda</taxon>
        <taxon>Insecta</taxon>
        <taxon>Pterygota</taxon>
        <taxon>Neoptera</taxon>
        <taxon>Endopterygota</taxon>
        <taxon>Diptera</taxon>
        <taxon>Brachycera</taxon>
        <taxon>Muscomorpha</taxon>
        <taxon>Ephydroidea</taxon>
        <taxon>Drosophilidae</taxon>
        <taxon>Drosophila</taxon>
        <taxon>Sophophora</taxon>
    </lineage>
</organism>
<keyword evidence="8" id="KW-0539">Nucleus</keyword>
<dbReference type="GeneID" id="139354519"/>
<dbReference type="PRINTS" id="PR01345">
    <property type="entry name" value="CERVTRCPTASE"/>
</dbReference>
<reference evidence="13" key="2">
    <citation type="submission" date="2025-08" db="UniProtKB">
        <authorList>
            <consortium name="RefSeq"/>
        </authorList>
    </citation>
    <scope>IDENTIFICATION</scope>
</reference>
<evidence type="ECO:0000256" key="6">
    <source>
        <dbReference type="ARBA" id="ARBA00023015"/>
    </source>
</evidence>
<gene>
    <name evidence="13" type="primary">Not3</name>
</gene>
<dbReference type="Proteomes" id="UP001652628">
    <property type="component" value="Chromosome 2"/>
</dbReference>
<feature type="compositionally biased region" description="Low complexity" evidence="10">
    <location>
        <begin position="412"/>
        <end position="434"/>
    </location>
</feature>
<dbReference type="SUPFAM" id="SSF56672">
    <property type="entry name" value="DNA/RNA polymerases"/>
    <property type="match status" value="1"/>
</dbReference>
<evidence type="ECO:0000256" key="8">
    <source>
        <dbReference type="ARBA" id="ARBA00023242"/>
    </source>
</evidence>
<keyword evidence="9" id="KW-0175">Coiled coil</keyword>
<feature type="coiled-coil region" evidence="9">
    <location>
        <begin position="46"/>
        <end position="73"/>
    </location>
</feature>
<name>A0ABM4TY09_DROSZ</name>
<keyword evidence="4" id="KW-0963">Cytoplasm</keyword>
<evidence type="ECO:0000259" key="11">
    <source>
        <dbReference type="PROSITE" id="PS50878"/>
    </source>
</evidence>
<keyword evidence="7" id="KW-0804">Transcription</keyword>
<evidence type="ECO:0000256" key="1">
    <source>
        <dbReference type="ARBA" id="ARBA00004123"/>
    </source>
</evidence>
<evidence type="ECO:0000256" key="5">
    <source>
        <dbReference type="ARBA" id="ARBA00022491"/>
    </source>
</evidence>
<dbReference type="InterPro" id="IPR007207">
    <property type="entry name" value="Not_N"/>
</dbReference>
<feature type="region of interest" description="Disordered" evidence="10">
    <location>
        <begin position="412"/>
        <end position="453"/>
    </location>
</feature>
<feature type="domain" description="Reverse transcriptase" evidence="11">
    <location>
        <begin position="546"/>
        <end position="792"/>
    </location>
</feature>
<dbReference type="InterPro" id="IPR040168">
    <property type="entry name" value="Not2/3/5"/>
</dbReference>
<dbReference type="RefSeq" id="XP_070854861.1">
    <property type="nucleotide sequence ID" value="XM_070998760.1"/>
</dbReference>
<comment type="subcellular location">
    <subcellularLocation>
        <location evidence="2">Cytoplasm</location>
    </subcellularLocation>
    <subcellularLocation>
        <location evidence="1">Nucleus</location>
    </subcellularLocation>
</comment>